<organism evidence="1 2">
    <name type="scientific">Thermomonospora echinospora</name>
    <dbReference type="NCBI Taxonomy" id="1992"/>
    <lineage>
        <taxon>Bacteria</taxon>
        <taxon>Bacillati</taxon>
        <taxon>Actinomycetota</taxon>
        <taxon>Actinomycetes</taxon>
        <taxon>Streptosporangiales</taxon>
        <taxon>Thermomonosporaceae</taxon>
        <taxon>Thermomonospora</taxon>
    </lineage>
</organism>
<sequence>MGAQRGAAGEITIAGRETPAGLTLVTRGLAARGLPEITVTGLPPYLGRGWARLLAALAFRLAAHAGDVPDRIALTPDDLRTALGEPVSAGCSQITVGLARHGDLLTPAPPPDYTGPRERWHTDLVTEVFPAARR</sequence>
<evidence type="ECO:0000313" key="2">
    <source>
        <dbReference type="Proteomes" id="UP000236723"/>
    </source>
</evidence>
<dbReference type="AlphaFoldDB" id="A0A1H6A1N8"/>
<dbReference type="RefSeq" id="WP_103938145.1">
    <property type="nucleotide sequence ID" value="NZ_FNVO01000005.1"/>
</dbReference>
<gene>
    <name evidence="1" type="ORF">SAMN04489712_105151</name>
</gene>
<dbReference type="EMBL" id="FNVO01000005">
    <property type="protein sequence ID" value="SEG42649.1"/>
    <property type="molecule type" value="Genomic_DNA"/>
</dbReference>
<dbReference type="Proteomes" id="UP000236723">
    <property type="component" value="Unassembled WGS sequence"/>
</dbReference>
<protein>
    <submittedName>
        <fullName evidence="1">Uncharacterized protein</fullName>
    </submittedName>
</protein>
<name>A0A1H6A1N8_9ACTN</name>
<keyword evidence="2" id="KW-1185">Reference proteome</keyword>
<accession>A0A1H6A1N8</accession>
<dbReference type="OrthoDB" id="3480326at2"/>
<evidence type="ECO:0000313" key="1">
    <source>
        <dbReference type="EMBL" id="SEG42649.1"/>
    </source>
</evidence>
<reference evidence="2" key="1">
    <citation type="submission" date="2016-10" db="EMBL/GenBank/DDBJ databases">
        <authorList>
            <person name="Varghese N."/>
            <person name="Submissions S."/>
        </authorList>
    </citation>
    <scope>NUCLEOTIDE SEQUENCE [LARGE SCALE GENOMIC DNA]</scope>
    <source>
        <strain evidence="2">DSM 43163</strain>
    </source>
</reference>
<proteinExistence type="predicted"/>